<dbReference type="PANTHER" id="PTHR37806">
    <property type="entry name" value="LMO0724 PROTEIN"/>
    <property type="match status" value="1"/>
</dbReference>
<protein>
    <submittedName>
        <fullName evidence="2">C39 family peptidase</fullName>
    </submittedName>
</protein>
<keyword evidence="3" id="KW-1185">Reference proteome</keyword>
<dbReference type="InterPro" id="IPR039563">
    <property type="entry name" value="Peptidase_C39_single_dom"/>
</dbReference>
<dbReference type="PANTHER" id="PTHR37806:SF1">
    <property type="entry name" value="PEPTIDASE C39-LIKE DOMAIN-CONTAINING PROTEIN"/>
    <property type="match status" value="1"/>
</dbReference>
<dbReference type="CDD" id="cd02549">
    <property type="entry name" value="Peptidase_C39A"/>
    <property type="match status" value="1"/>
</dbReference>
<reference evidence="3" key="1">
    <citation type="journal article" date="2019" name="Int. J. Syst. Evol. Microbiol.">
        <title>The Global Catalogue of Microorganisms (GCM) 10K type strain sequencing project: providing services to taxonomists for standard genome sequencing and annotation.</title>
        <authorList>
            <consortium name="The Broad Institute Genomics Platform"/>
            <consortium name="The Broad Institute Genome Sequencing Center for Infectious Disease"/>
            <person name="Wu L."/>
            <person name="Ma J."/>
        </authorList>
    </citation>
    <scope>NUCLEOTIDE SEQUENCE [LARGE SCALE GENOMIC DNA]</scope>
    <source>
        <strain evidence="3">CGMCC 4.7426</strain>
    </source>
</reference>
<dbReference type="EMBL" id="JBHSFU010000007">
    <property type="protein sequence ID" value="MFC4559117.1"/>
    <property type="molecule type" value="Genomic_DNA"/>
</dbReference>
<dbReference type="RefSeq" id="WP_390296643.1">
    <property type="nucleotide sequence ID" value="NZ_JBHSFU010000007.1"/>
</dbReference>
<name>A0ABV9DJX0_9BACI</name>
<dbReference type="Proteomes" id="UP001595989">
    <property type="component" value="Unassembled WGS sequence"/>
</dbReference>
<dbReference type="InterPro" id="IPR016997">
    <property type="entry name" value="UCP032442"/>
</dbReference>
<organism evidence="2 3">
    <name type="scientific">Virgibacillus kekensis</name>
    <dbReference type="NCBI Taxonomy" id="202261"/>
    <lineage>
        <taxon>Bacteria</taxon>
        <taxon>Bacillati</taxon>
        <taxon>Bacillota</taxon>
        <taxon>Bacilli</taxon>
        <taxon>Bacillales</taxon>
        <taxon>Bacillaceae</taxon>
        <taxon>Virgibacillus</taxon>
    </lineage>
</organism>
<dbReference type="PROSITE" id="PS51257">
    <property type="entry name" value="PROKAR_LIPOPROTEIN"/>
    <property type="match status" value="1"/>
</dbReference>
<dbReference type="InterPro" id="IPR039564">
    <property type="entry name" value="Peptidase_C39-like"/>
</dbReference>
<evidence type="ECO:0000313" key="3">
    <source>
        <dbReference type="Proteomes" id="UP001595989"/>
    </source>
</evidence>
<comment type="caution">
    <text evidence="2">The sequence shown here is derived from an EMBL/GenBank/DDBJ whole genome shotgun (WGS) entry which is preliminary data.</text>
</comment>
<dbReference type="Pfam" id="PF13529">
    <property type="entry name" value="Peptidase_C39_2"/>
    <property type="match status" value="1"/>
</dbReference>
<gene>
    <name evidence="2" type="ORF">ACFO3D_13040</name>
</gene>
<dbReference type="Gene3D" id="3.90.70.10">
    <property type="entry name" value="Cysteine proteinases"/>
    <property type="match status" value="1"/>
</dbReference>
<proteinExistence type="predicted"/>
<feature type="domain" description="Peptidase C39-like" evidence="1">
    <location>
        <begin position="74"/>
        <end position="234"/>
    </location>
</feature>
<evidence type="ECO:0000313" key="2">
    <source>
        <dbReference type="EMBL" id="MFC4559117.1"/>
    </source>
</evidence>
<evidence type="ECO:0000259" key="1">
    <source>
        <dbReference type="Pfam" id="PF13529"/>
    </source>
</evidence>
<accession>A0ABV9DJX0</accession>
<sequence length="266" mass="29167">MYSKNIFLGMLVIPVILSGCGEADTELVSDASVSKKVSIEQKAEPEVLVSQHGQAAASLQTFAEEAPTASAGPLDVPLLLQMAEPQLYNGCEVTSLAMILNYHGYETTKNELAQKVPRVPLTYENGLKGNPNQGFVGDMVDGPGLTVYNGPIYDLARQYTGDRAVNLTGQPIEKVYENIAQGLPVWVITTVNYQPVNDFRTWETPSGKVQVTFSVHSVVVTGYDKDYVYLNNPYGVKNQKVHRDAFEKAWEQMGSQAIVIKHKPVS</sequence>
<dbReference type="PIRSF" id="PIRSF032442">
    <property type="entry name" value="UCP032442"/>
    <property type="match status" value="1"/>
</dbReference>